<feature type="transmembrane region" description="Helical" evidence="1">
    <location>
        <begin position="45"/>
        <end position="62"/>
    </location>
</feature>
<organism evidence="2 3">
    <name type="scientific">Candidatus Buchananbacteria bacterium CG10_big_fil_rev_8_21_14_0_10_33_19</name>
    <dbReference type="NCBI Taxonomy" id="1974525"/>
    <lineage>
        <taxon>Bacteria</taxon>
        <taxon>Candidatus Buchananiibacteriota</taxon>
    </lineage>
</organism>
<feature type="transmembrane region" description="Helical" evidence="1">
    <location>
        <begin position="12"/>
        <end position="33"/>
    </location>
</feature>
<keyword evidence="1" id="KW-1133">Transmembrane helix</keyword>
<proteinExistence type="predicted"/>
<name>A0A2H0W3P1_9BACT</name>
<evidence type="ECO:0000313" key="3">
    <source>
        <dbReference type="Proteomes" id="UP000229056"/>
    </source>
</evidence>
<dbReference type="EMBL" id="PEZY01000012">
    <property type="protein sequence ID" value="PIS05966.1"/>
    <property type="molecule type" value="Genomic_DNA"/>
</dbReference>
<gene>
    <name evidence="2" type="ORF">COT80_04330</name>
</gene>
<evidence type="ECO:0000256" key="1">
    <source>
        <dbReference type="SAM" id="Phobius"/>
    </source>
</evidence>
<feature type="transmembrane region" description="Helical" evidence="1">
    <location>
        <begin position="115"/>
        <end position="135"/>
    </location>
</feature>
<feature type="transmembrane region" description="Helical" evidence="1">
    <location>
        <begin position="93"/>
        <end position="109"/>
    </location>
</feature>
<keyword evidence="1" id="KW-0812">Transmembrane</keyword>
<reference evidence="3" key="1">
    <citation type="submission" date="2017-09" db="EMBL/GenBank/DDBJ databases">
        <title>Depth-based differentiation of microbial function through sediment-hosted aquifers and enrichment of novel symbionts in the deep terrestrial subsurface.</title>
        <authorList>
            <person name="Probst A.J."/>
            <person name="Ladd B."/>
            <person name="Jarett J.K."/>
            <person name="Geller-Mcgrath D.E."/>
            <person name="Sieber C.M.K."/>
            <person name="Emerson J.B."/>
            <person name="Anantharaman K."/>
            <person name="Thomas B.C."/>
            <person name="Malmstrom R."/>
            <person name="Stieglmeier M."/>
            <person name="Klingl A."/>
            <person name="Woyke T."/>
            <person name="Ryan C.M."/>
            <person name="Banfield J.F."/>
        </authorList>
    </citation>
    <scope>NUCLEOTIDE SEQUENCE [LARGE SCALE GENOMIC DNA]</scope>
</reference>
<comment type="caution">
    <text evidence="2">The sequence shown here is derived from an EMBL/GenBank/DDBJ whole genome shotgun (WGS) entry which is preliminary data.</text>
</comment>
<sequence>MDRDEIIKSILTFISNIFIWFILSGIVFFMYFFFNKELYEKLIKFLIPVFIYSSGLILVSMWRKRKNDNLVKGGSETGSTIYITQWDRMKHDLVMFMTPIIMLLVAKFYKKNVDGFDIILSAIAFIGLYMSKWVYNKK</sequence>
<dbReference type="Proteomes" id="UP000229056">
    <property type="component" value="Unassembled WGS sequence"/>
</dbReference>
<accession>A0A2H0W3P1</accession>
<evidence type="ECO:0000313" key="2">
    <source>
        <dbReference type="EMBL" id="PIS05966.1"/>
    </source>
</evidence>
<keyword evidence="1" id="KW-0472">Membrane</keyword>
<dbReference type="AlphaFoldDB" id="A0A2H0W3P1"/>
<protein>
    <submittedName>
        <fullName evidence="2">Uncharacterized protein</fullName>
    </submittedName>
</protein>